<accession>A0A7K1KW84</accession>
<name>A0A7K1KW84_9ACTN</name>
<dbReference type="Pfam" id="PF18154">
    <property type="entry name" value="pPIWI_RE_REase"/>
    <property type="match status" value="1"/>
</dbReference>
<sequence>MTSTTTLERAVTAAIRAGFAWTVRRERPEAWTEIARMTGVIMRTCGPGRGPTTPVELVGALRRPLGTWLPGCGADVGGLVVLDADDELTDATFEIGCDYTAEVLSGQDDPGAGWLPGWRVHRAEQIETAAFRALLVGTDDEYTRGRRFITERPAGALTELMVARDALDLPALVPYSEIPEERRWRGLWWPCPVCRWPMRVRGPLVRCDFPRHEAVYGPPDGGTASRLRPVGASRRAPGARPADGAVCVDESVWRYIVVPGVVEVRLHDRLAALPGVKTALYPRKDLHDIQVVGAGEGDKWEFTLDVKDYASASALARRLEERPIASGHLVLPRYRRDQIGELRRLLPETRIATEDQIHDRIRRRAARAGSPR</sequence>
<evidence type="ECO:0008006" key="5">
    <source>
        <dbReference type="Google" id="ProtNLM"/>
    </source>
</evidence>
<protein>
    <recommendedName>
        <fullName evidence="5">REase associating with pPIWI RE domain-containing protein</fullName>
    </recommendedName>
</protein>
<dbReference type="InterPro" id="IPR040828">
    <property type="entry name" value="pPIWI_RE_REase"/>
</dbReference>
<gene>
    <name evidence="3" type="ORF">GNZ18_07595</name>
</gene>
<dbReference type="Proteomes" id="UP000432015">
    <property type="component" value="Unassembled WGS sequence"/>
</dbReference>
<reference evidence="3 4" key="1">
    <citation type="submission" date="2019-11" db="EMBL/GenBank/DDBJ databases">
        <authorList>
            <person name="Cao P."/>
        </authorList>
    </citation>
    <scope>NUCLEOTIDE SEQUENCE [LARGE SCALE GENOMIC DNA]</scope>
    <source>
        <strain evidence="3 4">NEAU-AAG5</strain>
    </source>
</reference>
<evidence type="ECO:0000313" key="3">
    <source>
        <dbReference type="EMBL" id="MUN36462.1"/>
    </source>
</evidence>
<keyword evidence="4" id="KW-1185">Reference proteome</keyword>
<dbReference type="RefSeq" id="WP_156215453.1">
    <property type="nucleotide sequence ID" value="NZ_WOFH01000002.1"/>
</dbReference>
<proteinExistence type="predicted"/>
<dbReference type="Pfam" id="PF18156">
    <property type="entry name" value="pPIWI_RE_Y"/>
    <property type="match status" value="1"/>
</dbReference>
<evidence type="ECO:0000313" key="4">
    <source>
        <dbReference type="Proteomes" id="UP000432015"/>
    </source>
</evidence>
<dbReference type="EMBL" id="WOFH01000002">
    <property type="protein sequence ID" value="MUN36462.1"/>
    <property type="molecule type" value="Genomic_DNA"/>
</dbReference>
<organism evidence="3 4">
    <name type="scientific">Actinomadura litoris</name>
    <dbReference type="NCBI Taxonomy" id="2678616"/>
    <lineage>
        <taxon>Bacteria</taxon>
        <taxon>Bacillati</taxon>
        <taxon>Actinomycetota</taxon>
        <taxon>Actinomycetes</taxon>
        <taxon>Streptosporangiales</taxon>
        <taxon>Thermomonosporaceae</taxon>
        <taxon>Actinomadura</taxon>
    </lineage>
</organism>
<dbReference type="AlphaFoldDB" id="A0A7K1KW84"/>
<evidence type="ECO:0000259" key="1">
    <source>
        <dbReference type="Pfam" id="PF18154"/>
    </source>
</evidence>
<feature type="domain" description="pPIWI-RE three-gene island" evidence="2">
    <location>
        <begin position="7"/>
        <end position="155"/>
    </location>
</feature>
<comment type="caution">
    <text evidence="3">The sequence shown here is derived from an EMBL/GenBank/DDBJ whole genome shotgun (WGS) entry which is preliminary data.</text>
</comment>
<feature type="domain" description="REase associating with pPIWI RE" evidence="1">
    <location>
        <begin position="260"/>
        <end position="367"/>
    </location>
</feature>
<evidence type="ECO:0000259" key="2">
    <source>
        <dbReference type="Pfam" id="PF18156"/>
    </source>
</evidence>
<dbReference type="InterPro" id="IPR041191">
    <property type="entry name" value="pPIWI_RE_Y"/>
</dbReference>